<keyword evidence="5" id="KW-0175">Coiled coil</keyword>
<dbReference type="NCBIfam" id="TIGR00103">
    <property type="entry name" value="DNA_YbaB_EbfC"/>
    <property type="match status" value="1"/>
</dbReference>
<dbReference type="PANTHER" id="PTHR33449:SF1">
    <property type="entry name" value="NUCLEOID-ASSOCIATED PROTEIN YBAB"/>
    <property type="match status" value="1"/>
</dbReference>
<dbReference type="PANTHER" id="PTHR33449">
    <property type="entry name" value="NUCLEOID-ASSOCIATED PROTEIN YBAB"/>
    <property type="match status" value="1"/>
</dbReference>
<evidence type="ECO:0000256" key="3">
    <source>
        <dbReference type="ARBA" id="ARBA00023125"/>
    </source>
</evidence>
<evidence type="ECO:0000256" key="4">
    <source>
        <dbReference type="HAMAP-Rule" id="MF_00274"/>
    </source>
</evidence>
<reference evidence="6 7" key="1">
    <citation type="submission" date="2016-10" db="EMBL/GenBank/DDBJ databases">
        <authorList>
            <person name="de Groot N.N."/>
        </authorList>
    </citation>
    <scope>NUCLEOTIDE SEQUENCE [LARGE SCALE GENOMIC DNA]</scope>
    <source>
        <strain evidence="6 7">DSM 5885</strain>
    </source>
</reference>
<dbReference type="InterPro" id="IPR004401">
    <property type="entry name" value="YbaB/EbfC"/>
</dbReference>
<dbReference type="RefSeq" id="WP_091934151.1">
    <property type="nucleotide sequence ID" value="NZ_FNCY01000002.1"/>
</dbReference>
<dbReference type="HAMAP" id="MF_00274">
    <property type="entry name" value="DNA_YbaB_EbfC"/>
    <property type="match status" value="1"/>
</dbReference>
<dbReference type="GO" id="GO:0043590">
    <property type="term" value="C:bacterial nucleoid"/>
    <property type="evidence" value="ECO:0007669"/>
    <property type="project" value="UniProtKB-UniRule"/>
</dbReference>
<feature type="coiled-coil region" evidence="5">
    <location>
        <begin position="6"/>
        <end position="33"/>
    </location>
</feature>
<comment type="subcellular location">
    <subcellularLocation>
        <location evidence="4">Cytoplasm</location>
        <location evidence="4">Nucleoid</location>
    </subcellularLocation>
</comment>
<comment type="function">
    <text evidence="4">Binds to DNA and alters its conformation. May be involved in regulation of gene expression, nucleoid organization and DNA protection.</text>
</comment>
<gene>
    <name evidence="6" type="ORF">SAMN05660652_00855</name>
</gene>
<organism evidence="6 7">
    <name type="scientific">Propionivibrio dicarboxylicus</name>
    <dbReference type="NCBI Taxonomy" id="83767"/>
    <lineage>
        <taxon>Bacteria</taxon>
        <taxon>Pseudomonadati</taxon>
        <taxon>Pseudomonadota</taxon>
        <taxon>Betaproteobacteria</taxon>
        <taxon>Rhodocyclales</taxon>
        <taxon>Rhodocyclaceae</taxon>
        <taxon>Propionivibrio</taxon>
    </lineage>
</organism>
<dbReference type="AlphaFoldDB" id="A0A1G7Y0P2"/>
<comment type="subunit">
    <text evidence="1 4">Homodimer.</text>
</comment>
<accession>A0A1G7Y0P2</accession>
<proteinExistence type="inferred from homology"/>
<evidence type="ECO:0000313" key="6">
    <source>
        <dbReference type="EMBL" id="SDG89954.1"/>
    </source>
</evidence>
<dbReference type="InterPro" id="IPR036894">
    <property type="entry name" value="YbaB-like_sf"/>
</dbReference>
<dbReference type="EMBL" id="FNCY01000002">
    <property type="protein sequence ID" value="SDG89954.1"/>
    <property type="molecule type" value="Genomic_DNA"/>
</dbReference>
<dbReference type="OrthoDB" id="9808738at2"/>
<evidence type="ECO:0000256" key="5">
    <source>
        <dbReference type="SAM" id="Coils"/>
    </source>
</evidence>
<evidence type="ECO:0000256" key="1">
    <source>
        <dbReference type="ARBA" id="ARBA00011738"/>
    </source>
</evidence>
<protein>
    <recommendedName>
        <fullName evidence="4">Nucleoid-associated protein SAMN05660652_00855</fullName>
    </recommendedName>
</protein>
<name>A0A1G7Y0P2_9RHOO</name>
<dbReference type="Gene3D" id="3.30.1310.10">
    <property type="entry name" value="Nucleoid-associated protein YbaB-like domain"/>
    <property type="match status" value="1"/>
</dbReference>
<dbReference type="Proteomes" id="UP000198607">
    <property type="component" value="Unassembled WGS sequence"/>
</dbReference>
<dbReference type="PIRSF" id="PIRSF004555">
    <property type="entry name" value="UCP004555"/>
    <property type="match status" value="1"/>
</dbReference>
<dbReference type="GO" id="GO:0003677">
    <property type="term" value="F:DNA binding"/>
    <property type="evidence" value="ECO:0007669"/>
    <property type="project" value="UniProtKB-UniRule"/>
</dbReference>
<keyword evidence="2 4" id="KW-0963">Cytoplasm</keyword>
<dbReference type="SUPFAM" id="SSF82607">
    <property type="entry name" value="YbaB-like"/>
    <property type="match status" value="1"/>
</dbReference>
<keyword evidence="3 4" id="KW-0238">DNA-binding</keyword>
<dbReference type="GO" id="GO:0005829">
    <property type="term" value="C:cytosol"/>
    <property type="evidence" value="ECO:0007669"/>
    <property type="project" value="TreeGrafter"/>
</dbReference>
<keyword evidence="7" id="KW-1185">Reference proteome</keyword>
<comment type="similarity">
    <text evidence="4">Belongs to the YbaB/EbfC family.</text>
</comment>
<evidence type="ECO:0000256" key="2">
    <source>
        <dbReference type="ARBA" id="ARBA00022490"/>
    </source>
</evidence>
<evidence type="ECO:0000313" key="7">
    <source>
        <dbReference type="Proteomes" id="UP000198607"/>
    </source>
</evidence>
<dbReference type="Pfam" id="PF02575">
    <property type="entry name" value="YbaB_DNA_bd"/>
    <property type="match status" value="1"/>
</dbReference>
<dbReference type="FunFam" id="3.30.1310.10:FF:000001">
    <property type="entry name" value="Nucleoid-associated protein YbaB"/>
    <property type="match status" value="1"/>
</dbReference>
<sequence>MMKGGLAGLMKQAQQMQENMKKAQEQLAQVEVEGQSGAGMVKIVMTCAHDVRRVAIDASVMDDKEMLEDLVAAAVNDAVRRAEAVSQERMAGFTSGLNLPPGMKLPF</sequence>
<dbReference type="STRING" id="83767.SAMN05660652_00855"/>